<feature type="region of interest" description="Disordered" evidence="1">
    <location>
        <begin position="44"/>
        <end position="113"/>
    </location>
</feature>
<evidence type="ECO:0000313" key="3">
    <source>
        <dbReference type="Proteomes" id="UP001279734"/>
    </source>
</evidence>
<name>A0AAD3XYK3_NEPGR</name>
<evidence type="ECO:0000256" key="1">
    <source>
        <dbReference type="SAM" id="MobiDB-lite"/>
    </source>
</evidence>
<protein>
    <submittedName>
        <fullName evidence="2">Uncharacterized protein</fullName>
    </submittedName>
</protein>
<feature type="region of interest" description="Disordered" evidence="1">
    <location>
        <begin position="1"/>
        <end position="26"/>
    </location>
</feature>
<organism evidence="2 3">
    <name type="scientific">Nepenthes gracilis</name>
    <name type="common">Slender pitcher plant</name>
    <dbReference type="NCBI Taxonomy" id="150966"/>
    <lineage>
        <taxon>Eukaryota</taxon>
        <taxon>Viridiplantae</taxon>
        <taxon>Streptophyta</taxon>
        <taxon>Embryophyta</taxon>
        <taxon>Tracheophyta</taxon>
        <taxon>Spermatophyta</taxon>
        <taxon>Magnoliopsida</taxon>
        <taxon>eudicotyledons</taxon>
        <taxon>Gunneridae</taxon>
        <taxon>Pentapetalae</taxon>
        <taxon>Caryophyllales</taxon>
        <taxon>Nepenthaceae</taxon>
        <taxon>Nepenthes</taxon>
    </lineage>
</organism>
<dbReference type="Proteomes" id="UP001279734">
    <property type="component" value="Unassembled WGS sequence"/>
</dbReference>
<comment type="caution">
    <text evidence="2">The sequence shown here is derived from an EMBL/GenBank/DDBJ whole genome shotgun (WGS) entry which is preliminary data.</text>
</comment>
<feature type="compositionally biased region" description="Polar residues" evidence="1">
    <location>
        <begin position="47"/>
        <end position="61"/>
    </location>
</feature>
<feature type="compositionally biased region" description="Polar residues" evidence="1">
    <location>
        <begin position="13"/>
        <end position="26"/>
    </location>
</feature>
<gene>
    <name evidence="2" type="ORF">Nepgr_022946</name>
</gene>
<feature type="compositionally biased region" description="Polar residues" evidence="1">
    <location>
        <begin position="75"/>
        <end position="84"/>
    </location>
</feature>
<dbReference type="AlphaFoldDB" id="A0AAD3XYK3"/>
<accession>A0AAD3XYK3</accession>
<keyword evidence="3" id="KW-1185">Reference proteome</keyword>
<reference evidence="2" key="1">
    <citation type="submission" date="2023-05" db="EMBL/GenBank/DDBJ databases">
        <title>Nepenthes gracilis genome sequencing.</title>
        <authorList>
            <person name="Fukushima K."/>
        </authorList>
    </citation>
    <scope>NUCLEOTIDE SEQUENCE</scope>
    <source>
        <strain evidence="2">SING2019-196</strain>
    </source>
</reference>
<evidence type="ECO:0000313" key="2">
    <source>
        <dbReference type="EMBL" id="GMH21104.1"/>
    </source>
</evidence>
<feature type="compositionally biased region" description="Basic and acidic residues" evidence="1">
    <location>
        <begin position="85"/>
        <end position="100"/>
    </location>
</feature>
<sequence>MLQYQKPAAPSSAIENSTTTLNNPTASSSIAQFQCSKRLNHYGHSQMAANQHRQTDSNTGNVKCCPNNAAHRSSKTNQQISQKSTELDAERHPSPADKYSRLLFTANSEPNSG</sequence>
<dbReference type="EMBL" id="BSYO01000022">
    <property type="protein sequence ID" value="GMH21104.1"/>
    <property type="molecule type" value="Genomic_DNA"/>
</dbReference>
<proteinExistence type="predicted"/>